<name>A0ACA9Q9W7_9GLOM</name>
<organism evidence="1 2">
    <name type="scientific">Racocetra persica</name>
    <dbReference type="NCBI Taxonomy" id="160502"/>
    <lineage>
        <taxon>Eukaryota</taxon>
        <taxon>Fungi</taxon>
        <taxon>Fungi incertae sedis</taxon>
        <taxon>Mucoromycota</taxon>
        <taxon>Glomeromycotina</taxon>
        <taxon>Glomeromycetes</taxon>
        <taxon>Diversisporales</taxon>
        <taxon>Gigasporaceae</taxon>
        <taxon>Racocetra</taxon>
    </lineage>
</organism>
<evidence type="ECO:0000313" key="2">
    <source>
        <dbReference type="Proteomes" id="UP000789920"/>
    </source>
</evidence>
<gene>
    <name evidence="1" type="ORF">RPERSI_LOCUS12979</name>
</gene>
<comment type="caution">
    <text evidence="1">The sequence shown here is derived from an EMBL/GenBank/DDBJ whole genome shotgun (WGS) entry which is preliminary data.</text>
</comment>
<proteinExistence type="predicted"/>
<dbReference type="Proteomes" id="UP000789920">
    <property type="component" value="Unassembled WGS sequence"/>
</dbReference>
<reference evidence="1" key="1">
    <citation type="submission" date="2021-06" db="EMBL/GenBank/DDBJ databases">
        <authorList>
            <person name="Kallberg Y."/>
            <person name="Tangrot J."/>
            <person name="Rosling A."/>
        </authorList>
    </citation>
    <scope>NUCLEOTIDE SEQUENCE</scope>
    <source>
        <strain evidence="1">MA461A</strain>
    </source>
</reference>
<accession>A0ACA9Q9W7</accession>
<feature type="non-terminal residue" evidence="1">
    <location>
        <position position="1"/>
    </location>
</feature>
<dbReference type="EMBL" id="CAJVQC010028312">
    <property type="protein sequence ID" value="CAG8739216.1"/>
    <property type="molecule type" value="Genomic_DNA"/>
</dbReference>
<keyword evidence="2" id="KW-1185">Reference proteome</keyword>
<sequence length="200" mass="23398">PGSSGITILLGMEFDDPEVTLLAEQVQRMTVGAEHEVPQNKQEKKLNQLYLEAVQREINQFREQVIGKDNTKKDKKGKAKSLNITFNQQEGSKVKIPKIDLVKDLEEEYGYATNQALNLDRKDFEAMQEYEQQILMERFARQIELCRSELLRKQYQEKYKKLLGVSLENLDKMHNIEDEEELMFKEQQRARIITTKTSIS</sequence>
<evidence type="ECO:0000313" key="1">
    <source>
        <dbReference type="EMBL" id="CAG8739216.1"/>
    </source>
</evidence>
<protein>
    <submittedName>
        <fullName evidence="1">4517_t:CDS:1</fullName>
    </submittedName>
</protein>